<feature type="transmembrane region" description="Helical" evidence="1">
    <location>
        <begin position="57"/>
        <end position="75"/>
    </location>
</feature>
<keyword evidence="3" id="KW-1185">Reference proteome</keyword>
<evidence type="ECO:0000313" key="2">
    <source>
        <dbReference type="EMBL" id="KAK1597173.1"/>
    </source>
</evidence>
<keyword evidence="1" id="KW-1133">Transmembrane helix</keyword>
<dbReference type="AlphaFoldDB" id="A0AAD8Q763"/>
<dbReference type="RefSeq" id="XP_060417987.1">
    <property type="nucleotide sequence ID" value="XM_060553062.1"/>
</dbReference>
<keyword evidence="1" id="KW-0812">Transmembrane</keyword>
<evidence type="ECO:0000256" key="1">
    <source>
        <dbReference type="SAM" id="Phobius"/>
    </source>
</evidence>
<dbReference type="Proteomes" id="UP001230504">
    <property type="component" value="Unassembled WGS sequence"/>
</dbReference>
<accession>A0AAD8Q763</accession>
<comment type="caution">
    <text evidence="2">The sequence shown here is derived from an EMBL/GenBank/DDBJ whole genome shotgun (WGS) entry which is preliminary data.</text>
</comment>
<gene>
    <name evidence="2" type="ORF">LY79DRAFT_406843</name>
</gene>
<name>A0AAD8Q763_9PEZI</name>
<proteinExistence type="predicted"/>
<keyword evidence="1" id="KW-0472">Membrane</keyword>
<evidence type="ECO:0000313" key="3">
    <source>
        <dbReference type="Proteomes" id="UP001230504"/>
    </source>
</evidence>
<sequence length="170" mass="18970">MTVRTTAFLRKFGGAVSSEPSSRMILQKSRRSRSRLQRPRLRQKKDYETVVEQGTTTVFFFFFPFLSFSPAFLAWHPRTGRGTDEPTPQVHGPSAIHLQPEKATIHEDFLSPLLSCTLLSRPFPGLELLPAHRRPTSVRGSYENLAMTAPAAPVYETRAAVSIDADVPSG</sequence>
<protein>
    <submittedName>
        <fullName evidence="2">Uncharacterized protein</fullName>
    </submittedName>
</protein>
<reference evidence="2" key="1">
    <citation type="submission" date="2021-06" db="EMBL/GenBank/DDBJ databases">
        <title>Comparative genomics, transcriptomics and evolutionary studies reveal genomic signatures of adaptation to plant cell wall in hemibiotrophic fungi.</title>
        <authorList>
            <consortium name="DOE Joint Genome Institute"/>
            <person name="Baroncelli R."/>
            <person name="Diaz J.F."/>
            <person name="Benocci T."/>
            <person name="Peng M."/>
            <person name="Battaglia E."/>
            <person name="Haridas S."/>
            <person name="Andreopoulos W."/>
            <person name="Labutti K."/>
            <person name="Pangilinan J."/>
            <person name="Floch G.L."/>
            <person name="Makela M.R."/>
            <person name="Henrissat B."/>
            <person name="Grigoriev I.V."/>
            <person name="Crouch J.A."/>
            <person name="De Vries R.P."/>
            <person name="Sukno S.A."/>
            <person name="Thon M.R."/>
        </authorList>
    </citation>
    <scope>NUCLEOTIDE SEQUENCE</scope>
    <source>
        <strain evidence="2">CBS 125086</strain>
    </source>
</reference>
<dbReference type="GeneID" id="85437302"/>
<organism evidence="2 3">
    <name type="scientific">Colletotrichum navitas</name>
    <dbReference type="NCBI Taxonomy" id="681940"/>
    <lineage>
        <taxon>Eukaryota</taxon>
        <taxon>Fungi</taxon>
        <taxon>Dikarya</taxon>
        <taxon>Ascomycota</taxon>
        <taxon>Pezizomycotina</taxon>
        <taxon>Sordariomycetes</taxon>
        <taxon>Hypocreomycetidae</taxon>
        <taxon>Glomerellales</taxon>
        <taxon>Glomerellaceae</taxon>
        <taxon>Colletotrichum</taxon>
        <taxon>Colletotrichum graminicola species complex</taxon>
    </lineage>
</organism>
<dbReference type="EMBL" id="JAHLJV010000009">
    <property type="protein sequence ID" value="KAK1597173.1"/>
    <property type="molecule type" value="Genomic_DNA"/>
</dbReference>